<evidence type="ECO:0000313" key="4">
    <source>
        <dbReference type="EMBL" id="AKT36200.1"/>
    </source>
</evidence>
<dbReference type="Proteomes" id="UP000067626">
    <property type="component" value="Chromosome"/>
</dbReference>
<feature type="signal peptide" evidence="2">
    <location>
        <begin position="1"/>
        <end position="21"/>
    </location>
</feature>
<organism evidence="4 5">
    <name type="scientific">Chondromyces crocatus</name>
    <dbReference type="NCBI Taxonomy" id="52"/>
    <lineage>
        <taxon>Bacteria</taxon>
        <taxon>Pseudomonadati</taxon>
        <taxon>Myxococcota</taxon>
        <taxon>Polyangia</taxon>
        <taxon>Polyangiales</taxon>
        <taxon>Polyangiaceae</taxon>
        <taxon>Chondromyces</taxon>
    </lineage>
</organism>
<dbReference type="EMBL" id="CP012159">
    <property type="protein sequence ID" value="AKT36200.1"/>
    <property type="molecule type" value="Genomic_DNA"/>
</dbReference>
<evidence type="ECO:0000256" key="1">
    <source>
        <dbReference type="SAM" id="MobiDB-lite"/>
    </source>
</evidence>
<proteinExistence type="predicted"/>
<dbReference type="GO" id="GO:0016052">
    <property type="term" value="P:carbohydrate catabolic process"/>
    <property type="evidence" value="ECO:0007669"/>
    <property type="project" value="InterPro"/>
</dbReference>
<dbReference type="PANTHER" id="PTHR35532">
    <property type="entry name" value="SIMILAR TO POLYHYDROXYALKANOATE DEPOLYMERASE"/>
    <property type="match status" value="1"/>
</dbReference>
<dbReference type="CDD" id="cd09620">
    <property type="entry name" value="CBM9_like_3"/>
    <property type="match status" value="1"/>
</dbReference>
<feature type="compositionally biased region" description="Pro residues" evidence="1">
    <location>
        <begin position="486"/>
        <end position="497"/>
    </location>
</feature>
<dbReference type="STRING" id="52.CMC5_003140"/>
<evidence type="ECO:0000256" key="2">
    <source>
        <dbReference type="SAM" id="SignalP"/>
    </source>
</evidence>
<keyword evidence="2" id="KW-0732">Signal</keyword>
<dbReference type="InterPro" id="IPR010502">
    <property type="entry name" value="Carb-bd_dom_fam9"/>
</dbReference>
<feature type="domain" description="Carbohydrate-binding" evidence="3">
    <location>
        <begin position="216"/>
        <end position="424"/>
    </location>
</feature>
<reference evidence="4 5" key="1">
    <citation type="submission" date="2015-07" db="EMBL/GenBank/DDBJ databases">
        <title>Genome analysis of myxobacterium Chondromyces crocatus Cm c5 reveals a high potential for natural compound synthesis and the genetic basis for the loss of fruiting body formation.</title>
        <authorList>
            <person name="Zaburannyi N."/>
            <person name="Bunk B."/>
            <person name="Maier J."/>
            <person name="Overmann J."/>
            <person name="Mueller R."/>
        </authorList>
    </citation>
    <scope>NUCLEOTIDE SEQUENCE [LARGE SCALE GENOMIC DNA]</scope>
    <source>
        <strain evidence="4 5">Cm c5</strain>
    </source>
</reference>
<dbReference type="OrthoDB" id="9786766at2"/>
<dbReference type="KEGG" id="ccro:CMC5_003140"/>
<evidence type="ECO:0000259" key="3">
    <source>
        <dbReference type="Pfam" id="PF06452"/>
    </source>
</evidence>
<evidence type="ECO:0000313" key="5">
    <source>
        <dbReference type="Proteomes" id="UP000067626"/>
    </source>
</evidence>
<accession>A0A0K1E5P9</accession>
<protein>
    <recommendedName>
        <fullName evidence="3">Carbohydrate-binding domain-containing protein</fullName>
    </recommendedName>
</protein>
<dbReference type="PROSITE" id="PS51257">
    <property type="entry name" value="PROKAR_LIPOPROTEIN"/>
    <property type="match status" value="1"/>
</dbReference>
<dbReference type="SUPFAM" id="SSF49344">
    <property type="entry name" value="CBD9-like"/>
    <property type="match status" value="1"/>
</dbReference>
<dbReference type="PANTHER" id="PTHR35532:SF5">
    <property type="entry name" value="CARBOHYDRATE-BINDING DOMAIN-CONTAINING PROTEIN"/>
    <property type="match status" value="1"/>
</dbReference>
<gene>
    <name evidence="4" type="ORF">CMC5_003140</name>
</gene>
<dbReference type="GO" id="GO:0004553">
    <property type="term" value="F:hydrolase activity, hydrolyzing O-glycosyl compounds"/>
    <property type="evidence" value="ECO:0007669"/>
    <property type="project" value="InterPro"/>
</dbReference>
<dbReference type="RefSeq" id="WP_050428756.1">
    <property type="nucleotide sequence ID" value="NZ_CP012159.1"/>
</dbReference>
<sequence length="519" mass="55708">MRRLALRRIQHLAALALLVAACTDKTPQLTPEQQAKVAPYISAGPPAGMVETNVDFGGKIKLVGYVISPRQAIYLPGTKIDAMLVWRVEKPLDPGFELFTHLLDENGQLVLNVDGAGPLRSMEGFQGQPLPPSAWKTGPYYLDLVRFIVPAEPSPNLTIAAGIAHPQKGRLPILGEGGDAEHRTALLRLRTGMRSGRTNIKELTAHKLAPGDTITIDGRLDEPAWRDARKTTPFVDPHAGRPNPRIPAQGHARLRWDDTHLYVAFEVQDAHVTGGFPADAKDPHLWERDTVEIMIDPDGDGDNKDYYEIQISPQNLVFDSQFDDYNAPRGGPDGPFGHEAWSANLESAVVVHGTLDDDTDRDEGYTVEARIPWASFQKAQRSPPAPGDTWRMNFYAMQRNGGTAWSPLYGEGNFHRAKRFGRVKFALHSDVGVDSGAPAPSSSASATATPGSAPLPSASPSASAPAGPDVPSPAAPSSKPGQPVNPGAPPPAKPATPSPAGTASSDRAEPGLWVGHPDR</sequence>
<name>A0A0K1E5P9_CHOCO</name>
<feature type="chain" id="PRO_5005458927" description="Carbohydrate-binding domain-containing protein" evidence="2">
    <location>
        <begin position="22"/>
        <end position="519"/>
    </location>
</feature>
<dbReference type="Gene3D" id="2.60.40.1190">
    <property type="match status" value="1"/>
</dbReference>
<dbReference type="PATRIC" id="fig|52.7.peg.337"/>
<dbReference type="GO" id="GO:0030246">
    <property type="term" value="F:carbohydrate binding"/>
    <property type="evidence" value="ECO:0007669"/>
    <property type="project" value="InterPro"/>
</dbReference>
<keyword evidence="5" id="KW-1185">Reference proteome</keyword>
<feature type="compositionally biased region" description="Low complexity" evidence="1">
    <location>
        <begin position="435"/>
        <end position="467"/>
    </location>
</feature>
<dbReference type="Pfam" id="PF06452">
    <property type="entry name" value="CBM9_1"/>
    <property type="match status" value="1"/>
</dbReference>
<feature type="region of interest" description="Disordered" evidence="1">
    <location>
        <begin position="435"/>
        <end position="519"/>
    </location>
</feature>
<dbReference type="AlphaFoldDB" id="A0A0K1E5P9"/>